<feature type="region of interest" description="Disordered" evidence="1">
    <location>
        <begin position="807"/>
        <end position="832"/>
    </location>
</feature>
<dbReference type="WBParaSite" id="ALUE_0001111501-mRNA-1">
    <property type="protein sequence ID" value="ALUE_0001111501-mRNA-1"/>
    <property type="gene ID" value="ALUE_0001111501"/>
</dbReference>
<evidence type="ECO:0000259" key="2">
    <source>
        <dbReference type="PROSITE" id="PS50108"/>
    </source>
</evidence>
<dbReference type="InterPro" id="IPR036936">
    <property type="entry name" value="CRIB_dom_sf"/>
</dbReference>
<feature type="compositionally biased region" description="Polar residues" evidence="1">
    <location>
        <begin position="697"/>
        <end position="709"/>
    </location>
</feature>
<sequence length="1449" mass="160633">MKKVVTAPRPSLKHRKINRDDISEPRDFRHIGHVGYGHTYSTVPEVQPQEQLSPVDDHCSEVHMPVGYEKGATQEIGFEIHLDEMNSSAPKTRLTRKASRKAAKDPEYVSNPACFQHLAHIEDTHSNEKNFVVPKAVGDQTIRNMFYVVSRNIATGSLTNSTSDQSASVSRSSPNMETNRKAMLPPNSARQIVQSGFPCAPKALPRKPGNKTTSRLENINYCVQSSHKRLDSEVVVTSRNAEQNVEQNSGLDDAYCLPRGNKNVRKLQTSQYEETEKETINHAKENNTPEQGNVRLKKVDSRIPEDRVPLPTRRKLDATLSIDSQDVPTPVTPFTPTFHSLPEEASQKAAYESIVEIKVEQPMPAAPRRHKSPSSTEDDVPIFENAESQRKKSHMNSHIDNTNHSRTLPATHKKTIEQQVRHSTAMINTKGLVASEGSRVNEVDATLMNPRWIPEDDSQMQYKFSECKSLPAEKTQKNQISASSNFNRKTAPLHPINGASGELRLAIDELDNILDEHVSSSTRTSTQVSLNMIPSSERRSSEDKPSDATEKLSVKELTRLLNANKTTIMGIYGRQFKRTKTLGEHTIDSECQQDMENEKTNGEETPSTICEVQHIGVNMFMPYDERTIPEIIAQKKMRKAPPPPIPATRKSAIRKVETENEVFSERTESSGTALRQPKHESGEGGGQPEQDVVSKVLNASNDLSPSTVPLNKPKQALKPPSNAINQSNGGNESLRTSAKQQSMAVQQKDSLSSNTTKEMKETSTLIKNPQPDSAKIIVGKENTWEIAALKATQGSLKVQISPSEVSKSIEECSNDDLKSHGSGTTNRRSRLSHINPSFSKSCEILHTDNEALSIDFRTRQPAKLDNLKHSSNEKQLTANNGEANATTHRSDGIINEKSTKTDDSMRNSEKQADIGPNQMNNERGKGKISEDKMTMSITTQVGSKNSEHTGDIHSPIVQRRSSKDRVSVELRESQQNGLTNTAQHIASANTNADKIEKYDSKDGDSGNKLDNQREKQQSDNTSLSSAYLSKQSVMQKAKRIANRSLGRAKTCEVFVAKNSKTGIDEADIDSSVKVRDVPEKKKVLGVIVVTVNENYKRKSPNKSIADESQKQSVAEESQSSVEVGKIKVGKTISTQGAQKLDSNCSKPETITEEHTKVGLTNTRATVGRTMSTPIYQSTDEIDTNAGERIVQIMKQRHSMLVNSSVERAKLAKQKRVPSCSFEMNDPEGKIDPESSEAIETSSNTTICSTFTTTIEIGEEMKDKYLKAEENKKLMAKDVKAAISSANNKVQDEEVQAPPTTINNNRTTTNKTMMPISSSSPQTIHEAGNDAEQPGMDVSKPTPRERLMIQQTIHKLPCEVILTNIFERTSTGTSSEISKAKSMDVKITKLAPETLVAEKRETRELDELPTETITDKPAELDASTLKVSSTARKLINVTREDIRDEWVLRF</sequence>
<dbReference type="CDD" id="cd00132">
    <property type="entry name" value="CRIB"/>
    <property type="match status" value="1"/>
</dbReference>
<feature type="compositionally biased region" description="Polar residues" evidence="1">
    <location>
        <begin position="935"/>
        <end position="944"/>
    </location>
</feature>
<feature type="compositionally biased region" description="Basic and acidic residues" evidence="1">
    <location>
        <begin position="897"/>
        <end position="912"/>
    </location>
</feature>
<feature type="compositionally biased region" description="Polar residues" evidence="1">
    <location>
        <begin position="722"/>
        <end position="768"/>
    </location>
</feature>
<reference evidence="4" key="1">
    <citation type="submission" date="2016-05" db="UniProtKB">
        <authorList>
            <consortium name="WormBaseParasite"/>
        </authorList>
    </citation>
    <scope>IDENTIFICATION</scope>
</reference>
<accession>A0A0M3I3B7</accession>
<feature type="compositionally biased region" description="Basic and acidic residues" evidence="1">
    <location>
        <begin position="922"/>
        <end position="933"/>
    </location>
</feature>
<dbReference type="PROSITE" id="PS50108">
    <property type="entry name" value="CRIB"/>
    <property type="match status" value="1"/>
</dbReference>
<feature type="region of interest" description="Disordered" evidence="1">
    <location>
        <begin position="1219"/>
        <end position="1242"/>
    </location>
</feature>
<dbReference type="InterPro" id="IPR000095">
    <property type="entry name" value="CRIB_dom"/>
</dbReference>
<feature type="compositionally biased region" description="Basic and acidic residues" evidence="1">
    <location>
        <begin position="654"/>
        <end position="668"/>
    </location>
</feature>
<feature type="compositionally biased region" description="Polar residues" evidence="1">
    <location>
        <begin position="1018"/>
        <end position="1033"/>
    </location>
</feature>
<feature type="compositionally biased region" description="Low complexity" evidence="1">
    <location>
        <begin position="1110"/>
        <end position="1120"/>
    </location>
</feature>
<feature type="compositionally biased region" description="Polar residues" evidence="1">
    <location>
        <begin position="396"/>
        <end position="406"/>
    </location>
</feature>
<proteinExistence type="predicted"/>
<feature type="compositionally biased region" description="Polar residues" evidence="1">
    <location>
        <begin position="873"/>
        <end position="887"/>
    </location>
</feature>
<feature type="compositionally biased region" description="Basic and acidic residues" evidence="1">
    <location>
        <begin position="993"/>
        <end position="1017"/>
    </location>
</feature>
<name>A0A0M3I3B7_ASCLU</name>
<evidence type="ECO:0000256" key="1">
    <source>
        <dbReference type="SAM" id="MobiDB-lite"/>
    </source>
</evidence>
<feature type="compositionally biased region" description="Basic and acidic residues" evidence="1">
    <location>
        <begin position="807"/>
        <end position="819"/>
    </location>
</feature>
<feature type="compositionally biased region" description="Polar residues" evidence="1">
    <location>
        <begin position="973"/>
        <end position="992"/>
    </location>
</feature>
<evidence type="ECO:0000313" key="4">
    <source>
        <dbReference type="WBParaSite" id="ALUE_0001111501-mRNA-1"/>
    </source>
</evidence>
<feature type="region of interest" description="Disordered" evidence="1">
    <location>
        <begin position="1099"/>
        <end position="1120"/>
    </location>
</feature>
<feature type="compositionally biased region" description="Polar residues" evidence="1">
    <location>
        <begin position="477"/>
        <end position="488"/>
    </location>
</feature>
<dbReference type="Gene3D" id="3.90.810.10">
    <property type="entry name" value="CRIB domain"/>
    <property type="match status" value="1"/>
</dbReference>
<feature type="domain" description="CRIB" evidence="2">
    <location>
        <begin position="22"/>
        <end position="35"/>
    </location>
</feature>
<feature type="region of interest" description="Disordered" evidence="1">
    <location>
        <begin position="472"/>
        <end position="494"/>
    </location>
</feature>
<feature type="compositionally biased region" description="Polar residues" evidence="1">
    <location>
        <begin position="157"/>
        <end position="177"/>
    </location>
</feature>
<feature type="region of interest" description="Disordered" evidence="1">
    <location>
        <begin position="518"/>
        <end position="550"/>
    </location>
</feature>
<feature type="region of interest" description="Disordered" evidence="1">
    <location>
        <begin position="1289"/>
        <end position="1336"/>
    </location>
</feature>
<evidence type="ECO:0000313" key="3">
    <source>
        <dbReference type="Proteomes" id="UP000036681"/>
    </source>
</evidence>
<keyword evidence="3" id="KW-1185">Reference proteome</keyword>
<feature type="region of interest" description="Disordered" evidence="1">
    <location>
        <begin position="157"/>
        <end position="182"/>
    </location>
</feature>
<feature type="compositionally biased region" description="Basic and acidic residues" evidence="1">
    <location>
        <begin position="961"/>
        <end position="972"/>
    </location>
</feature>
<feature type="region of interest" description="Disordered" evidence="1">
    <location>
        <begin position="636"/>
        <end position="768"/>
    </location>
</feature>
<feature type="compositionally biased region" description="Basic and acidic residues" evidence="1">
    <location>
        <begin position="536"/>
        <end position="550"/>
    </location>
</feature>
<organism evidence="3 4">
    <name type="scientific">Ascaris lumbricoides</name>
    <name type="common">Giant roundworm</name>
    <dbReference type="NCBI Taxonomy" id="6252"/>
    <lineage>
        <taxon>Eukaryota</taxon>
        <taxon>Metazoa</taxon>
        <taxon>Ecdysozoa</taxon>
        <taxon>Nematoda</taxon>
        <taxon>Chromadorea</taxon>
        <taxon>Rhabditida</taxon>
        <taxon>Spirurina</taxon>
        <taxon>Ascaridomorpha</taxon>
        <taxon>Ascaridoidea</taxon>
        <taxon>Ascarididae</taxon>
        <taxon>Ascaris</taxon>
    </lineage>
</organism>
<feature type="region of interest" description="Disordered" evidence="1">
    <location>
        <begin position="387"/>
        <end position="406"/>
    </location>
</feature>
<feature type="compositionally biased region" description="Low complexity" evidence="1">
    <location>
        <begin position="1299"/>
        <end position="1311"/>
    </location>
</feature>
<feature type="region of interest" description="Disordered" evidence="1">
    <location>
        <begin position="870"/>
        <end position="1033"/>
    </location>
</feature>
<feature type="compositionally biased region" description="Polar residues" evidence="1">
    <location>
        <begin position="821"/>
        <end position="832"/>
    </location>
</feature>
<dbReference type="Proteomes" id="UP000036681">
    <property type="component" value="Unplaced"/>
</dbReference>
<protein>
    <submittedName>
        <fullName evidence="4">CRIB domain-containing protein</fullName>
    </submittedName>
</protein>